<sequence>MPAALVAVALVAVLLVGAAAATVAATAGMRPLKAVCRHVGDLGHRRLLTQHCR</sequence>
<proteinExistence type="predicted"/>
<evidence type="ECO:0000313" key="1">
    <source>
        <dbReference type="EMBL" id="XDQ77657.1"/>
    </source>
</evidence>
<name>A0AB39TC91_9ACTN</name>
<reference evidence="1" key="1">
    <citation type="submission" date="2024-07" db="EMBL/GenBank/DDBJ databases">
        <authorList>
            <person name="Yu S.T."/>
        </authorList>
    </citation>
    <scope>NUCLEOTIDE SEQUENCE</scope>
    <source>
        <strain evidence="1">Y1</strain>
    </source>
</reference>
<accession>A0AB39TC91</accession>
<dbReference type="RefSeq" id="WP_167352918.1">
    <property type="nucleotide sequence ID" value="NZ_CP163445.1"/>
</dbReference>
<gene>
    <name evidence="1" type="ORF">AB2U05_03725</name>
</gene>
<protein>
    <recommendedName>
        <fullName evidence="2">Secreted protein</fullName>
    </recommendedName>
</protein>
<dbReference type="AlphaFoldDB" id="A0AB39TC91"/>
<dbReference type="EMBL" id="CP163445">
    <property type="protein sequence ID" value="XDQ77657.1"/>
    <property type="molecule type" value="Genomic_DNA"/>
</dbReference>
<organism evidence="1">
    <name type="scientific">Streptomyces sp. Y1</name>
    <dbReference type="NCBI Taxonomy" id="3238634"/>
    <lineage>
        <taxon>Bacteria</taxon>
        <taxon>Bacillati</taxon>
        <taxon>Actinomycetota</taxon>
        <taxon>Actinomycetes</taxon>
        <taxon>Kitasatosporales</taxon>
        <taxon>Streptomycetaceae</taxon>
        <taxon>Streptomyces</taxon>
    </lineage>
</organism>
<evidence type="ECO:0008006" key="2">
    <source>
        <dbReference type="Google" id="ProtNLM"/>
    </source>
</evidence>